<dbReference type="CDD" id="cd00093">
    <property type="entry name" value="HTH_XRE"/>
    <property type="match status" value="1"/>
</dbReference>
<dbReference type="InterPro" id="IPR001387">
    <property type="entry name" value="Cro/C1-type_HTH"/>
</dbReference>
<dbReference type="EMBL" id="BK015779">
    <property type="protein sequence ID" value="DAE24631.1"/>
    <property type="molecule type" value="Genomic_DNA"/>
</dbReference>
<dbReference type="Pfam" id="PF00717">
    <property type="entry name" value="Peptidase_S24"/>
    <property type="match status" value="1"/>
</dbReference>
<keyword evidence="2" id="KW-0238">DNA-binding</keyword>
<dbReference type="PANTHER" id="PTHR40661">
    <property type="match status" value="1"/>
</dbReference>
<protein>
    <submittedName>
        <fullName evidence="5">Repressor protein CI</fullName>
    </submittedName>
</protein>
<organism evidence="5">
    <name type="scientific">Myoviridae sp. ctPVE25</name>
    <dbReference type="NCBI Taxonomy" id="2826649"/>
    <lineage>
        <taxon>Viruses</taxon>
        <taxon>Duplodnaviria</taxon>
        <taxon>Heunggongvirae</taxon>
        <taxon>Uroviricota</taxon>
        <taxon>Caudoviricetes</taxon>
    </lineage>
</organism>
<dbReference type="PROSITE" id="PS50943">
    <property type="entry name" value="HTH_CROC1"/>
    <property type="match status" value="1"/>
</dbReference>
<dbReference type="InterPro" id="IPR036286">
    <property type="entry name" value="LexA/Signal_pep-like_sf"/>
</dbReference>
<dbReference type="PANTHER" id="PTHR40661:SF3">
    <property type="entry name" value="FELS-1 PROPHAGE TRANSCRIPTIONAL REGULATOR"/>
    <property type="match status" value="1"/>
</dbReference>
<reference evidence="5" key="1">
    <citation type="journal article" date="2021" name="Proc. Natl. Acad. Sci. U.S.A.">
        <title>A Catalog of Tens of Thousands of Viruses from Human Metagenomes Reveals Hidden Associations with Chronic Diseases.</title>
        <authorList>
            <person name="Tisza M.J."/>
            <person name="Buck C.B."/>
        </authorList>
    </citation>
    <scope>NUCLEOTIDE SEQUENCE</scope>
    <source>
        <strain evidence="5">CtPVE25</strain>
    </source>
</reference>
<keyword evidence="1" id="KW-0805">Transcription regulation</keyword>
<name>A0A8S5QZE0_9CAUD</name>
<dbReference type="GO" id="GO:0003677">
    <property type="term" value="F:DNA binding"/>
    <property type="evidence" value="ECO:0007669"/>
    <property type="project" value="UniProtKB-KW"/>
</dbReference>
<dbReference type="Gene3D" id="1.10.260.40">
    <property type="entry name" value="lambda repressor-like DNA-binding domains"/>
    <property type="match status" value="1"/>
</dbReference>
<keyword evidence="3" id="KW-0804">Transcription</keyword>
<dbReference type="SUPFAM" id="SSF51306">
    <property type="entry name" value="LexA/Signal peptidase"/>
    <property type="match status" value="1"/>
</dbReference>
<proteinExistence type="predicted"/>
<evidence type="ECO:0000259" key="4">
    <source>
        <dbReference type="PROSITE" id="PS50943"/>
    </source>
</evidence>
<feature type="domain" description="HTH cro/C1-type" evidence="4">
    <location>
        <begin position="7"/>
        <end position="60"/>
    </location>
</feature>
<dbReference type="InterPro" id="IPR010982">
    <property type="entry name" value="Lambda_DNA-bd_dom_sf"/>
</dbReference>
<accession>A0A8S5QZE0</accession>
<sequence>MTFYERLTELRREKGVTQKQIQEELNLGKNSFGDWKKGIIPIRSTQQLLAKYFGVSIDYLMGKTNNPIPNTETVGTYIPYEKRGLRPVIGLASAGTGVIAEEMIIGWEAVEDEYDNDNCFWLEVSGNSMAPKIDNGDRVLIQQDAEIESGCIAVVVVDGVEGFLKQVEFGENSTSLHSFNPYYPDMEFVGADQKRLHFIGRVREMKRRF</sequence>
<evidence type="ECO:0000256" key="2">
    <source>
        <dbReference type="ARBA" id="ARBA00023125"/>
    </source>
</evidence>
<dbReference type="InterPro" id="IPR015927">
    <property type="entry name" value="Peptidase_S24_S26A/B/C"/>
</dbReference>
<dbReference type="InterPro" id="IPR039418">
    <property type="entry name" value="LexA-like"/>
</dbReference>
<dbReference type="SUPFAM" id="SSF47413">
    <property type="entry name" value="lambda repressor-like DNA-binding domains"/>
    <property type="match status" value="1"/>
</dbReference>
<dbReference type="Pfam" id="PF12844">
    <property type="entry name" value="HTH_19"/>
    <property type="match status" value="1"/>
</dbReference>
<evidence type="ECO:0000256" key="1">
    <source>
        <dbReference type="ARBA" id="ARBA00023015"/>
    </source>
</evidence>
<dbReference type="CDD" id="cd06529">
    <property type="entry name" value="S24_LexA-like"/>
    <property type="match status" value="1"/>
</dbReference>
<dbReference type="Gene3D" id="2.10.109.10">
    <property type="entry name" value="Umud Fragment, subunit A"/>
    <property type="match status" value="1"/>
</dbReference>
<evidence type="ECO:0000256" key="3">
    <source>
        <dbReference type="ARBA" id="ARBA00023163"/>
    </source>
</evidence>
<evidence type="ECO:0000313" key="5">
    <source>
        <dbReference type="EMBL" id="DAE24631.1"/>
    </source>
</evidence>
<dbReference type="SMART" id="SM00530">
    <property type="entry name" value="HTH_XRE"/>
    <property type="match status" value="1"/>
</dbReference>